<sequence>MRATVLCLLIGSVRAVGTPGVDDGLTPMMGDGGSLGPGRSGFANPGGSNFGPPIAENQDFGGANPFQQGPRPSFDYDTLGGFDGMGGGGPGGPLEPYLATLRGFWNPITRHHFIHSDPAVFLRNAGGVSGGSHRIISMQAFSMNQGMLRQMCPSLVQLQSLKRNGAQLLIANPMQAQMGRMNGWVPTAPAGMCSRTRACGAVLPMVSARRTNMNEDYIHFSSPQDMNQYLRTHNDYAPSGRGVICWVWP</sequence>
<accession>A0AA36CXT4</accession>
<dbReference type="Proteomes" id="UP001177023">
    <property type="component" value="Unassembled WGS sequence"/>
</dbReference>
<keyword evidence="4" id="KW-1185">Reference proteome</keyword>
<evidence type="ECO:0000256" key="2">
    <source>
        <dbReference type="SAM" id="SignalP"/>
    </source>
</evidence>
<evidence type="ECO:0000256" key="1">
    <source>
        <dbReference type="SAM" id="MobiDB-lite"/>
    </source>
</evidence>
<dbReference type="EMBL" id="CATQJA010002643">
    <property type="protein sequence ID" value="CAJ0576265.1"/>
    <property type="molecule type" value="Genomic_DNA"/>
</dbReference>
<name>A0AA36CXT4_9BILA</name>
<keyword evidence="2" id="KW-0732">Signal</keyword>
<protein>
    <submittedName>
        <fullName evidence="3">Uncharacterized protein</fullName>
    </submittedName>
</protein>
<evidence type="ECO:0000313" key="4">
    <source>
        <dbReference type="Proteomes" id="UP001177023"/>
    </source>
</evidence>
<feature type="chain" id="PRO_5041223028" evidence="2">
    <location>
        <begin position="16"/>
        <end position="249"/>
    </location>
</feature>
<feature type="non-terminal residue" evidence="3">
    <location>
        <position position="249"/>
    </location>
</feature>
<comment type="caution">
    <text evidence="3">The sequence shown here is derived from an EMBL/GenBank/DDBJ whole genome shotgun (WGS) entry which is preliminary data.</text>
</comment>
<gene>
    <name evidence="3" type="ORF">MSPICULIGERA_LOCUS14561</name>
</gene>
<feature type="signal peptide" evidence="2">
    <location>
        <begin position="1"/>
        <end position="15"/>
    </location>
</feature>
<dbReference type="AlphaFoldDB" id="A0AA36CXT4"/>
<evidence type="ECO:0000313" key="3">
    <source>
        <dbReference type="EMBL" id="CAJ0576265.1"/>
    </source>
</evidence>
<reference evidence="3" key="1">
    <citation type="submission" date="2023-06" db="EMBL/GenBank/DDBJ databases">
        <authorList>
            <person name="Delattre M."/>
        </authorList>
    </citation>
    <scope>NUCLEOTIDE SEQUENCE</scope>
    <source>
        <strain evidence="3">AF72</strain>
    </source>
</reference>
<organism evidence="3 4">
    <name type="scientific">Mesorhabditis spiculigera</name>
    <dbReference type="NCBI Taxonomy" id="96644"/>
    <lineage>
        <taxon>Eukaryota</taxon>
        <taxon>Metazoa</taxon>
        <taxon>Ecdysozoa</taxon>
        <taxon>Nematoda</taxon>
        <taxon>Chromadorea</taxon>
        <taxon>Rhabditida</taxon>
        <taxon>Rhabditina</taxon>
        <taxon>Rhabditomorpha</taxon>
        <taxon>Rhabditoidea</taxon>
        <taxon>Rhabditidae</taxon>
        <taxon>Mesorhabditinae</taxon>
        <taxon>Mesorhabditis</taxon>
    </lineage>
</organism>
<feature type="region of interest" description="Disordered" evidence="1">
    <location>
        <begin position="32"/>
        <end position="73"/>
    </location>
</feature>
<proteinExistence type="predicted"/>